<gene>
    <name evidence="1" type="ORF">EUGRSUZ_A01192</name>
</gene>
<dbReference type="Gramene" id="KCW88863">
    <property type="protein sequence ID" value="KCW88863"/>
    <property type="gene ID" value="EUGRSUZ_A01192"/>
</dbReference>
<dbReference type="InParanoid" id="A0A059DDM9"/>
<dbReference type="EMBL" id="KK198753">
    <property type="protein sequence ID" value="KCW88863.1"/>
    <property type="molecule type" value="Genomic_DNA"/>
</dbReference>
<dbReference type="AlphaFoldDB" id="A0A059DDM9"/>
<protein>
    <submittedName>
        <fullName evidence="1">Uncharacterized protein</fullName>
    </submittedName>
</protein>
<organism evidence="1">
    <name type="scientific">Eucalyptus grandis</name>
    <name type="common">Flooded gum</name>
    <dbReference type="NCBI Taxonomy" id="71139"/>
    <lineage>
        <taxon>Eukaryota</taxon>
        <taxon>Viridiplantae</taxon>
        <taxon>Streptophyta</taxon>
        <taxon>Embryophyta</taxon>
        <taxon>Tracheophyta</taxon>
        <taxon>Spermatophyta</taxon>
        <taxon>Magnoliopsida</taxon>
        <taxon>eudicotyledons</taxon>
        <taxon>Gunneridae</taxon>
        <taxon>Pentapetalae</taxon>
        <taxon>rosids</taxon>
        <taxon>malvids</taxon>
        <taxon>Myrtales</taxon>
        <taxon>Myrtaceae</taxon>
        <taxon>Myrtoideae</taxon>
        <taxon>Eucalypteae</taxon>
        <taxon>Eucalyptus</taxon>
    </lineage>
</organism>
<sequence>MAILFYMSATIALFKMKWKGRTTRKQVEVGNTAYSETGYQPIDVLGIKLFRAINSRSFSAFLCVSLAFLSLRMHLDLPMLVNLRLLAWPNTKIINKMKQISRFSNEQVL</sequence>
<name>A0A059DDM9_EUCGR</name>
<reference evidence="1" key="1">
    <citation type="submission" date="2013-07" db="EMBL/GenBank/DDBJ databases">
        <title>The genome of Eucalyptus grandis.</title>
        <authorList>
            <person name="Schmutz J."/>
            <person name="Hayes R."/>
            <person name="Myburg A."/>
            <person name="Tuskan G."/>
            <person name="Grattapaglia D."/>
            <person name="Rokhsar D.S."/>
        </authorList>
    </citation>
    <scope>NUCLEOTIDE SEQUENCE</scope>
    <source>
        <tissue evidence="1">Leaf extractions</tissue>
    </source>
</reference>
<evidence type="ECO:0000313" key="1">
    <source>
        <dbReference type="EMBL" id="KCW88863.1"/>
    </source>
</evidence>
<proteinExistence type="predicted"/>
<accession>A0A059DDM9</accession>